<reference evidence="2 3" key="1">
    <citation type="journal article" date="2019" name="Emerg. Microbes Infect.">
        <title>Comprehensive subspecies identification of 175 nontuberculous mycobacteria species based on 7547 genomic profiles.</title>
        <authorList>
            <person name="Matsumoto Y."/>
            <person name="Kinjo T."/>
            <person name="Motooka D."/>
            <person name="Nabeya D."/>
            <person name="Jung N."/>
            <person name="Uechi K."/>
            <person name="Horii T."/>
            <person name="Iida T."/>
            <person name="Fujita J."/>
            <person name="Nakamura S."/>
        </authorList>
    </citation>
    <scope>NUCLEOTIDE SEQUENCE [LARGE SCALE GENOMIC DNA]</scope>
    <source>
        <strain evidence="2 3">JCM 30396</strain>
    </source>
</reference>
<keyword evidence="1" id="KW-1133">Transmembrane helix</keyword>
<name>A0A7I7TC64_9MYCO</name>
<gene>
    <name evidence="2" type="ORF">MHEL_51150</name>
</gene>
<proteinExistence type="predicted"/>
<dbReference type="AlphaFoldDB" id="A0A7I7TC64"/>
<keyword evidence="1" id="KW-0812">Transmembrane</keyword>
<accession>A0A7I7TC64</accession>
<evidence type="ECO:0000313" key="2">
    <source>
        <dbReference type="EMBL" id="BBY66872.1"/>
    </source>
</evidence>
<feature type="transmembrane region" description="Helical" evidence="1">
    <location>
        <begin position="34"/>
        <end position="50"/>
    </location>
</feature>
<dbReference type="KEGG" id="mhev:MHEL_51150"/>
<sequence>MGTADFAMKAVALGGVCWVLAAGAVVALVPDHHAISWFSGVSLAIALLAARRSLGRRASVDAAHARPDDAGMTLSRWAERAESQIAWSDSSRADWDRRVRPMLARQFEFATRQPRARNPAALAVTGRILFGDELWRWVDPDNISRTGAQERGPGRAVLIGIIERLERL</sequence>
<dbReference type="RefSeq" id="WP_163750884.1">
    <property type="nucleotide sequence ID" value="NZ_AP022596.1"/>
</dbReference>
<dbReference type="EMBL" id="AP022596">
    <property type="protein sequence ID" value="BBY66872.1"/>
    <property type="molecule type" value="Genomic_DNA"/>
</dbReference>
<keyword evidence="3" id="KW-1185">Reference proteome</keyword>
<keyword evidence="1" id="KW-0472">Membrane</keyword>
<dbReference type="Proteomes" id="UP000467148">
    <property type="component" value="Chromosome"/>
</dbReference>
<evidence type="ECO:0000313" key="3">
    <source>
        <dbReference type="Proteomes" id="UP000467148"/>
    </source>
</evidence>
<protein>
    <submittedName>
        <fullName evidence="2">Uncharacterized protein</fullName>
    </submittedName>
</protein>
<evidence type="ECO:0000256" key="1">
    <source>
        <dbReference type="SAM" id="Phobius"/>
    </source>
</evidence>
<organism evidence="2 3">
    <name type="scientific">Mycolicibacterium helvum</name>
    <dbReference type="NCBI Taxonomy" id="1534349"/>
    <lineage>
        <taxon>Bacteria</taxon>
        <taxon>Bacillati</taxon>
        <taxon>Actinomycetota</taxon>
        <taxon>Actinomycetes</taxon>
        <taxon>Mycobacteriales</taxon>
        <taxon>Mycobacteriaceae</taxon>
        <taxon>Mycolicibacterium</taxon>
    </lineage>
</organism>